<dbReference type="Proteomes" id="UP001161691">
    <property type="component" value="Unassembled WGS sequence"/>
</dbReference>
<comment type="caution">
    <text evidence="1">The sequence shown here is derived from an EMBL/GenBank/DDBJ whole genome shotgun (WGS) entry which is preliminary data.</text>
</comment>
<protein>
    <submittedName>
        <fullName evidence="1">Uncharacterized protein</fullName>
    </submittedName>
</protein>
<gene>
    <name evidence="1" type="ORF">KB449_29905</name>
</gene>
<sequence length="404" mass="44233">MGTFLASIQVLAGAGGVDRLLEGLAGVVREKILEADYEETDDPASADRSVLLQVSSDSWISIYDQRLDEQDIGELDALGKAISARLGVPAVGAVLHDSDLLVMRLYLNGKLADTIVNDLDLFNEMLAGSRPRKRNGVPSKWTAVCEPGARTDDLKGVWEQKTVFADDALALAADLLAIPREAALRGYGQEPASPSGLSADGQQFGLHFRSAFRFSDYFEPSDAPLLAFTSWASYASGDAGVPSTVQCGLTNQGQAFSGLDVLLWGPAFEERLIEPGQGMLIRVSSDYKTRDNRSCEPHPFTFNVQEPGSDCLLQKQGYRYEFPESSFPEGFTQIQYPETAARMGIFTKWMERFYHPHHFFQLAFTGTGTGDSEFYAAFVPTAAPEGQLTWRLPTYIGVEPPAME</sequence>
<dbReference type="EMBL" id="JAGRPV010000001">
    <property type="protein sequence ID" value="MDI4649189.1"/>
    <property type="molecule type" value="Genomic_DNA"/>
</dbReference>
<evidence type="ECO:0000313" key="1">
    <source>
        <dbReference type="EMBL" id="MDI4649189.1"/>
    </source>
</evidence>
<proteinExistence type="predicted"/>
<dbReference type="RefSeq" id="WP_282911848.1">
    <property type="nucleotide sequence ID" value="NZ_JAGRPV010000001.1"/>
</dbReference>
<organism evidence="1 2">
    <name type="scientific">Cohnella hashimotonis</name>
    <dbReference type="NCBI Taxonomy" id="2826895"/>
    <lineage>
        <taxon>Bacteria</taxon>
        <taxon>Bacillati</taxon>
        <taxon>Bacillota</taxon>
        <taxon>Bacilli</taxon>
        <taxon>Bacillales</taxon>
        <taxon>Paenibacillaceae</taxon>
        <taxon>Cohnella</taxon>
    </lineage>
</organism>
<evidence type="ECO:0000313" key="2">
    <source>
        <dbReference type="Proteomes" id="UP001161691"/>
    </source>
</evidence>
<name>A0ABT6TQQ9_9BACL</name>
<keyword evidence="2" id="KW-1185">Reference proteome</keyword>
<reference evidence="1" key="1">
    <citation type="submission" date="2023-04" db="EMBL/GenBank/DDBJ databases">
        <title>Comparative genomic analysis of Cohnella hashimotonis sp. nov., isolated from the International Space Station.</title>
        <authorList>
            <person name="Venkateswaran K."/>
            <person name="Simpson A."/>
        </authorList>
    </citation>
    <scope>NUCLEOTIDE SEQUENCE</scope>
    <source>
        <strain evidence="1">F6_2S_P_1</strain>
    </source>
</reference>
<accession>A0ABT6TQQ9</accession>